<accession>A0AAW1TDB2</accession>
<sequence length="315" mass="33557">MNSGPAAGMKSKKRGRGAAPSEPMDPTEAARRYQQRKLREEAIKARAQGQGFVPNKKRKFAENPSERPNPTDRHQYADKARPGGRAAFGWGANVPDEDAGSRPMTKVKVIVVPIYWNRKKEEKAQVVAAAGRVEKVLQDAGVSCGIDTTNKLTPGQKFRFWEERHVKIRVELGPKEAAAGQCVVAKCKKPGAVAAKTTVRIGPALVELVQPNVPEDDAAALPAATAVEGDGQPVTCTGCLTCRRSAAVVAAESLATAVVDDSSDRHYELNRRGLDENLLSAEKEVTSSQAAAAAISGCLLHLAAAFWALSSGTDP</sequence>
<proteinExistence type="predicted"/>
<evidence type="ECO:0000256" key="1">
    <source>
        <dbReference type="SAM" id="MobiDB-lite"/>
    </source>
</evidence>
<protein>
    <recommendedName>
        <fullName evidence="2">Anticodon-binding domain-containing protein</fullName>
    </recommendedName>
</protein>
<dbReference type="AlphaFoldDB" id="A0AAW1TDB2"/>
<dbReference type="GO" id="GO:0005737">
    <property type="term" value="C:cytoplasm"/>
    <property type="evidence" value="ECO:0007669"/>
    <property type="project" value="InterPro"/>
</dbReference>
<dbReference type="InterPro" id="IPR004499">
    <property type="entry name" value="Pro-tRNA-ligase_IIa_arc-type"/>
</dbReference>
<dbReference type="SUPFAM" id="SSF52954">
    <property type="entry name" value="Class II aaRS ABD-related"/>
    <property type="match status" value="1"/>
</dbReference>
<keyword evidence="4" id="KW-1185">Reference proteome</keyword>
<feature type="region of interest" description="Disordered" evidence="1">
    <location>
        <begin position="1"/>
        <end position="102"/>
    </location>
</feature>
<dbReference type="GO" id="GO:0005524">
    <property type="term" value="F:ATP binding"/>
    <property type="evidence" value="ECO:0007669"/>
    <property type="project" value="InterPro"/>
</dbReference>
<dbReference type="EMBL" id="JALJOV010000132">
    <property type="protein sequence ID" value="KAK9866808.1"/>
    <property type="molecule type" value="Genomic_DNA"/>
</dbReference>
<dbReference type="GO" id="GO:0017101">
    <property type="term" value="C:aminoacyl-tRNA synthetase multienzyme complex"/>
    <property type="evidence" value="ECO:0007669"/>
    <property type="project" value="TreeGrafter"/>
</dbReference>
<feature type="domain" description="Anticodon-binding" evidence="2">
    <location>
        <begin position="108"/>
        <end position="186"/>
    </location>
</feature>
<evidence type="ECO:0000313" key="4">
    <source>
        <dbReference type="Proteomes" id="UP001485043"/>
    </source>
</evidence>
<dbReference type="GO" id="GO:0006433">
    <property type="term" value="P:prolyl-tRNA aminoacylation"/>
    <property type="evidence" value="ECO:0007669"/>
    <property type="project" value="InterPro"/>
</dbReference>
<reference evidence="3 4" key="1">
    <citation type="journal article" date="2024" name="Nat. Commun.">
        <title>Phylogenomics reveals the evolutionary origins of lichenization in chlorophyte algae.</title>
        <authorList>
            <person name="Puginier C."/>
            <person name="Libourel C."/>
            <person name="Otte J."/>
            <person name="Skaloud P."/>
            <person name="Haon M."/>
            <person name="Grisel S."/>
            <person name="Petersen M."/>
            <person name="Berrin J.G."/>
            <person name="Delaux P.M."/>
            <person name="Dal Grande F."/>
            <person name="Keller J."/>
        </authorList>
    </citation>
    <scope>NUCLEOTIDE SEQUENCE [LARGE SCALE GENOMIC DNA]</scope>
    <source>
        <strain evidence="3 4">SAG 2523</strain>
    </source>
</reference>
<organism evidence="3 4">
    <name type="scientific">Apatococcus fuscideae</name>
    <dbReference type="NCBI Taxonomy" id="2026836"/>
    <lineage>
        <taxon>Eukaryota</taxon>
        <taxon>Viridiplantae</taxon>
        <taxon>Chlorophyta</taxon>
        <taxon>core chlorophytes</taxon>
        <taxon>Trebouxiophyceae</taxon>
        <taxon>Chlorellales</taxon>
        <taxon>Chlorellaceae</taxon>
        <taxon>Apatococcus</taxon>
    </lineage>
</organism>
<dbReference type="GO" id="GO:0004827">
    <property type="term" value="F:proline-tRNA ligase activity"/>
    <property type="evidence" value="ECO:0007669"/>
    <property type="project" value="InterPro"/>
</dbReference>
<feature type="compositionally biased region" description="Basic and acidic residues" evidence="1">
    <location>
        <begin position="60"/>
        <end position="81"/>
    </location>
</feature>
<dbReference type="Gene3D" id="3.40.50.800">
    <property type="entry name" value="Anticodon-binding domain"/>
    <property type="match status" value="1"/>
</dbReference>
<dbReference type="PANTHER" id="PTHR43382">
    <property type="entry name" value="PROLYL-TRNA SYNTHETASE"/>
    <property type="match status" value="1"/>
</dbReference>
<gene>
    <name evidence="3" type="ORF">WJX84_009876</name>
</gene>
<dbReference type="Pfam" id="PF03129">
    <property type="entry name" value="HGTP_anticodon"/>
    <property type="match status" value="1"/>
</dbReference>
<dbReference type="PANTHER" id="PTHR43382:SF2">
    <property type="entry name" value="BIFUNCTIONAL GLUTAMATE_PROLINE--TRNA LIGASE"/>
    <property type="match status" value="1"/>
</dbReference>
<dbReference type="Proteomes" id="UP001485043">
    <property type="component" value="Unassembled WGS sequence"/>
</dbReference>
<comment type="caution">
    <text evidence="3">The sequence shown here is derived from an EMBL/GenBank/DDBJ whole genome shotgun (WGS) entry which is preliminary data.</text>
</comment>
<dbReference type="InterPro" id="IPR004154">
    <property type="entry name" value="Anticodon-bd"/>
</dbReference>
<dbReference type="InterPro" id="IPR036621">
    <property type="entry name" value="Anticodon-bd_dom_sf"/>
</dbReference>
<evidence type="ECO:0000313" key="3">
    <source>
        <dbReference type="EMBL" id="KAK9866808.1"/>
    </source>
</evidence>
<evidence type="ECO:0000259" key="2">
    <source>
        <dbReference type="Pfam" id="PF03129"/>
    </source>
</evidence>
<name>A0AAW1TDB2_9CHLO</name>